<gene>
    <name evidence="2" type="ORF">GFH48_26480</name>
</gene>
<accession>A0A5Q0LIQ8</accession>
<dbReference type="KEGG" id="sfy:GFH48_26480"/>
<reference evidence="2 3" key="1">
    <citation type="submission" date="2019-10" db="EMBL/GenBank/DDBJ databases">
        <title>A novel species.</title>
        <authorList>
            <person name="Gao J."/>
        </authorList>
    </citation>
    <scope>NUCLEOTIDE SEQUENCE [LARGE SCALE GENOMIC DNA]</scope>
    <source>
        <strain evidence="2 3">QMT-28</strain>
    </source>
</reference>
<keyword evidence="3" id="KW-1185">Reference proteome</keyword>
<dbReference type="RefSeq" id="WP_153290579.1">
    <property type="nucleotide sequence ID" value="NZ_CP045643.1"/>
</dbReference>
<name>A0A5Q0LIQ8_9ACTN</name>
<evidence type="ECO:0000256" key="1">
    <source>
        <dbReference type="SAM" id="MobiDB-lite"/>
    </source>
</evidence>
<proteinExistence type="predicted"/>
<organism evidence="2 3">
    <name type="scientific">Streptomyces fagopyri</name>
    <dbReference type="NCBI Taxonomy" id="2662397"/>
    <lineage>
        <taxon>Bacteria</taxon>
        <taxon>Bacillati</taxon>
        <taxon>Actinomycetota</taxon>
        <taxon>Actinomycetes</taxon>
        <taxon>Kitasatosporales</taxon>
        <taxon>Streptomycetaceae</taxon>
        <taxon>Streptomyces</taxon>
    </lineage>
</organism>
<sequence>MPREMTYPCYTCGSDQPHRQPRDDRERDIIRELTHARTPHAYVDDYWICGRTDYDCRNIRHAWRVKPFDPPRKMPEPD</sequence>
<evidence type="ECO:0000313" key="3">
    <source>
        <dbReference type="Proteomes" id="UP000326179"/>
    </source>
</evidence>
<evidence type="ECO:0000313" key="2">
    <source>
        <dbReference type="EMBL" id="QFZ76339.1"/>
    </source>
</evidence>
<dbReference type="Proteomes" id="UP000326179">
    <property type="component" value="Chromosome"/>
</dbReference>
<dbReference type="EMBL" id="CP045643">
    <property type="protein sequence ID" value="QFZ76339.1"/>
    <property type="molecule type" value="Genomic_DNA"/>
</dbReference>
<feature type="region of interest" description="Disordered" evidence="1">
    <location>
        <begin position="1"/>
        <end position="24"/>
    </location>
</feature>
<protein>
    <submittedName>
        <fullName evidence="2">Uncharacterized protein</fullName>
    </submittedName>
</protein>
<dbReference type="AlphaFoldDB" id="A0A5Q0LIQ8"/>